<keyword evidence="3" id="KW-0808">Transferase</keyword>
<dbReference type="InterPro" id="IPR005908">
    <property type="entry name" value="G1P_thy_trans_l"/>
</dbReference>
<dbReference type="Pfam" id="PF00483">
    <property type="entry name" value="NTP_transferase"/>
    <property type="match status" value="1"/>
</dbReference>
<evidence type="ECO:0000259" key="1">
    <source>
        <dbReference type="Pfam" id="PF00483"/>
    </source>
</evidence>
<reference evidence="3 4" key="1">
    <citation type="journal article" date="2015" name="Nature">
        <title>rRNA introns, odd ribosomes, and small enigmatic genomes across a large radiation of phyla.</title>
        <authorList>
            <person name="Brown C.T."/>
            <person name="Hug L.A."/>
            <person name="Thomas B.C."/>
            <person name="Sharon I."/>
            <person name="Castelle C.J."/>
            <person name="Singh A."/>
            <person name="Wilkins M.J."/>
            <person name="Williams K.H."/>
            <person name="Banfield J.F."/>
        </authorList>
    </citation>
    <scope>NUCLEOTIDE SEQUENCE [LARGE SCALE GENOMIC DNA]</scope>
</reference>
<dbReference type="Proteomes" id="UP000034837">
    <property type="component" value="Unassembled WGS sequence"/>
</dbReference>
<comment type="caution">
    <text evidence="3">The sequence shown here is derived from an EMBL/GenBank/DDBJ whole genome shotgun (WGS) entry which is preliminary data.</text>
</comment>
<dbReference type="PATRIC" id="fig|1619039.3.peg.274"/>
<evidence type="ECO:0000313" key="4">
    <source>
        <dbReference type="Proteomes" id="UP000034837"/>
    </source>
</evidence>
<evidence type="ECO:0000313" key="3">
    <source>
        <dbReference type="EMBL" id="KKS57622.1"/>
    </source>
</evidence>
<dbReference type="InterPro" id="IPR029044">
    <property type="entry name" value="Nucleotide-diphossugar_trans"/>
</dbReference>
<dbReference type="Gene3D" id="2.160.10.10">
    <property type="entry name" value="Hexapeptide repeat proteins"/>
    <property type="match status" value="2"/>
</dbReference>
<dbReference type="EMBL" id="LCDO01000001">
    <property type="protein sequence ID" value="KKS57622.1"/>
    <property type="molecule type" value="Genomic_DNA"/>
</dbReference>
<dbReference type="GO" id="GO:0016740">
    <property type="term" value="F:transferase activity"/>
    <property type="evidence" value="ECO:0007669"/>
    <property type="project" value="UniProtKB-KW"/>
</dbReference>
<dbReference type="InterPro" id="IPR005835">
    <property type="entry name" value="NTP_transferase_dom"/>
</dbReference>
<feature type="domain" description="Mannose-1-phosphate guanyltransferase C-terminal" evidence="2">
    <location>
        <begin position="277"/>
        <end position="339"/>
    </location>
</feature>
<dbReference type="PANTHER" id="PTHR42883">
    <property type="entry name" value="GLUCOSE-1-PHOSPHATE THYMIDYLTRANSFERASE"/>
    <property type="match status" value="1"/>
</dbReference>
<evidence type="ECO:0000259" key="2">
    <source>
        <dbReference type="Pfam" id="PF25087"/>
    </source>
</evidence>
<dbReference type="AlphaFoldDB" id="A0A0G1A9C6"/>
<proteinExistence type="predicted"/>
<sequence>MIKKAILTGGGHATRLRPITTTINKHLIPLANKPMIFHAIDKVVEIGVKEIFININPGETEMQKIVGDGGHWGIKITFFEQTGGPQGIAHVVNLAKDFIGNDPFVFYLSDNITLGSLKPLAEKFDKENLNCLLAFAKVQDPERFGVGEFDAQGKLARILEKPANPPSNFAQTGIYFYDHNFFEAFKNIKKSARGEYEISDVNTWLIQNGFKVGWNEVTGWWKDTGKPNDLLIANHLLLDELPAAHFTNGASVEKGARLEGNIKIGAGSKIGLKVLIRGPVIIGENCILDDCYIGPYTTIGQGTEIYSAEVEHSIIFENVDINCQIRVVDSIIGKNASIISGHEAPPKGHKMILGDNTFIEI</sequence>
<protein>
    <submittedName>
        <fullName evidence="3">Glucose-1-phosphate thymidyltransferase</fullName>
    </submittedName>
</protein>
<dbReference type="InterPro" id="IPR056729">
    <property type="entry name" value="GMPPB_C"/>
</dbReference>
<name>A0A0G1A9C6_9BACT</name>
<gene>
    <name evidence="3" type="ORF">UV20_C0001G0262</name>
</gene>
<dbReference type="NCBIfam" id="TIGR01208">
    <property type="entry name" value="rmlA_long"/>
    <property type="match status" value="1"/>
</dbReference>
<dbReference type="Gene3D" id="3.90.550.10">
    <property type="entry name" value="Spore Coat Polysaccharide Biosynthesis Protein SpsA, Chain A"/>
    <property type="match status" value="1"/>
</dbReference>
<dbReference type="Pfam" id="PF25087">
    <property type="entry name" value="GMPPB_C"/>
    <property type="match status" value="1"/>
</dbReference>
<feature type="domain" description="Nucleotidyl transferase" evidence="1">
    <location>
        <begin position="4"/>
        <end position="238"/>
    </location>
</feature>
<dbReference type="PROSITE" id="PS00101">
    <property type="entry name" value="HEXAPEP_TRANSFERASES"/>
    <property type="match status" value="1"/>
</dbReference>
<dbReference type="PANTHER" id="PTHR42883:SF2">
    <property type="entry name" value="THYMIDYLYLTRANSFERASE"/>
    <property type="match status" value="1"/>
</dbReference>
<accession>A0A0G1A9C6</accession>
<dbReference type="SUPFAM" id="SSF53448">
    <property type="entry name" value="Nucleotide-diphospho-sugar transferases"/>
    <property type="match status" value="1"/>
</dbReference>
<dbReference type="InterPro" id="IPR018357">
    <property type="entry name" value="Hexapep_transf_CS"/>
</dbReference>
<organism evidence="3 4">
    <name type="scientific">Candidatus Magasanikbacteria bacterium GW2011_GWA2_42_32</name>
    <dbReference type="NCBI Taxonomy" id="1619039"/>
    <lineage>
        <taxon>Bacteria</taxon>
        <taxon>Candidatus Magasanikiibacteriota</taxon>
    </lineage>
</organism>